<dbReference type="AlphaFoldDB" id="A0A2G5PGY4"/>
<organism evidence="2 3">
    <name type="scientific">Mycolicibacterium brumae</name>
    <dbReference type="NCBI Taxonomy" id="85968"/>
    <lineage>
        <taxon>Bacteria</taxon>
        <taxon>Bacillati</taxon>
        <taxon>Actinomycetota</taxon>
        <taxon>Actinomycetes</taxon>
        <taxon>Mycobacteriales</taxon>
        <taxon>Mycobacteriaceae</taxon>
        <taxon>Mycolicibacterium</taxon>
    </lineage>
</organism>
<evidence type="ECO:0000256" key="1">
    <source>
        <dbReference type="SAM" id="MobiDB-lite"/>
    </source>
</evidence>
<evidence type="ECO:0000313" key="2">
    <source>
        <dbReference type="EMBL" id="PIB77565.1"/>
    </source>
</evidence>
<name>A0A2G5PGY4_9MYCO</name>
<keyword evidence="3" id="KW-1185">Reference proteome</keyword>
<sequence>MEPGVVPGAVRADDRFPATRPRGQNRPGGDAMRKPTRLVPLTGAALIAAALMSVTPAHAGTADDLRTRVDGARASAGCAPLAWTTEGATVAWYSSWINADYNIAHAKTSDALFAPLPPIDLHTNPQTDPIGALAAVNVTADRAVVIDQSGSRDRYAVDMLMGKAAEAIADCGYDTFGVGNFRNDNADLSSVAVALYTAHKEDPVTGTGADGIQVDDRAEVNPEIGREWSKSTATYNLRAEGLPWARINIAYLGDDNKFVQENNIDVTVGWSWTRTGKVIDAPWLTVSATSAGPAGLKLTCSVTSDSPTELVNGPSADKSGTIEFAGGITPQPAKPCG</sequence>
<dbReference type="Proteomes" id="UP000230551">
    <property type="component" value="Unassembled WGS sequence"/>
</dbReference>
<dbReference type="STRING" id="85968.GCA_900073015_01644"/>
<accession>A0A2G5PGY4</accession>
<dbReference type="EMBL" id="PDCN02000001">
    <property type="protein sequence ID" value="PIB77565.1"/>
    <property type="molecule type" value="Genomic_DNA"/>
</dbReference>
<proteinExistence type="predicted"/>
<feature type="region of interest" description="Disordered" evidence="1">
    <location>
        <begin position="1"/>
        <end position="35"/>
    </location>
</feature>
<protein>
    <submittedName>
        <fullName evidence="2">Uncharacterized protein</fullName>
    </submittedName>
</protein>
<comment type="caution">
    <text evidence="2">The sequence shown here is derived from an EMBL/GenBank/DDBJ whole genome shotgun (WGS) entry which is preliminary data.</text>
</comment>
<gene>
    <name evidence="2" type="ORF">CQY22_001020</name>
</gene>
<reference evidence="2 3" key="1">
    <citation type="journal article" date="2017" name="Infect. Genet. Evol.">
        <title>The new phylogeny of the genus Mycobacterium: The old and the news.</title>
        <authorList>
            <person name="Tortoli E."/>
            <person name="Fedrizzi T."/>
            <person name="Meehan C.J."/>
            <person name="Trovato A."/>
            <person name="Grottola A."/>
            <person name="Giacobazzi E."/>
            <person name="Serpini G.F."/>
            <person name="Tagliazucchi S."/>
            <person name="Fabio A."/>
            <person name="Bettua C."/>
            <person name="Bertorelli R."/>
            <person name="Frascaro F."/>
            <person name="De Sanctis V."/>
            <person name="Pecorari M."/>
            <person name="Jousson O."/>
            <person name="Segata N."/>
            <person name="Cirillo D.M."/>
        </authorList>
    </citation>
    <scope>NUCLEOTIDE SEQUENCE [LARGE SCALE GENOMIC DNA]</scope>
    <source>
        <strain evidence="2 3">CIP1034565</strain>
    </source>
</reference>
<evidence type="ECO:0000313" key="3">
    <source>
        <dbReference type="Proteomes" id="UP000230551"/>
    </source>
</evidence>